<organism evidence="9 10">
    <name type="scientific">Arboricoccus pini</name>
    <dbReference type="NCBI Taxonomy" id="1963835"/>
    <lineage>
        <taxon>Bacteria</taxon>
        <taxon>Pseudomonadati</taxon>
        <taxon>Pseudomonadota</taxon>
        <taxon>Alphaproteobacteria</taxon>
        <taxon>Geminicoccales</taxon>
        <taxon>Geminicoccaceae</taxon>
        <taxon>Arboricoccus</taxon>
    </lineage>
</organism>
<dbReference type="EMBL" id="FYEH01000021">
    <property type="protein sequence ID" value="SNB79367.1"/>
    <property type="molecule type" value="Genomic_DNA"/>
</dbReference>
<accession>A0A212S2N3</accession>
<dbReference type="AlphaFoldDB" id="A0A212S2N3"/>
<keyword evidence="10" id="KW-1185">Reference proteome</keyword>
<dbReference type="PANTHER" id="PTHR30462:SF2">
    <property type="entry name" value="INTERMEMBRANE TRANSPORT PROTEIN PQIB"/>
    <property type="match status" value="1"/>
</dbReference>
<dbReference type="Proteomes" id="UP000197065">
    <property type="component" value="Unassembled WGS sequence"/>
</dbReference>
<keyword evidence="3" id="KW-0997">Cell inner membrane</keyword>
<sequence>MSEHGTGASEASDQHAAVLKKRRTISPIWIVPVVAILIAGWIAWTTYSSRGPLIEITFESVSGIEPGKTKIRYKDIDLGTVEHIALQPDLRHVTVEARMDATADPFLTDKARFWIVRARIGAGGVSGLDTLLSGSYIQVDTPGGGTAKRSFVGLEEPPLIESTTPGRQFVLVSKTLGSISQGAPIYHLGIPVGQVLGYQFDEASSQVLIRIFVSQPYDKLVKTNSRFWNAGSLSLSTSGGTPSLQVPPLQAMLVGGIEFDSPPASGPPTEDTGEAKEETSFPLFANADAVQNDAGSGGQQYVAYFDGSLRGLRAGSPVEFRGMRVGTVRSVVLDFDTDTGAATIPVTFEIEPSRFKVRGKLGTADGAGFAAMSRLVEHGLRAQLRSGSLITGELVVALDVFPDAAPAKLEQQDGLYAVPTLPSQLDQLTTSVSSTLQRLAGLPLEQMVGRANNALGSLESLTATANRAVGGARLDKSFDALNATLVQLQQVAGSLQANMPALLGALRGTATDAGQTMREVRQNFGTSSQFNYQLRSALDEFTQTARSIRSFTDYLDRNPSALLRGRQGDR</sequence>
<dbReference type="GO" id="GO:0005886">
    <property type="term" value="C:plasma membrane"/>
    <property type="evidence" value="ECO:0007669"/>
    <property type="project" value="UniProtKB-SubCell"/>
</dbReference>
<keyword evidence="4 7" id="KW-0812">Transmembrane</keyword>
<reference evidence="9 10" key="1">
    <citation type="submission" date="2017-06" db="EMBL/GenBank/DDBJ databases">
        <authorList>
            <person name="Kim H.J."/>
            <person name="Triplett B.A."/>
        </authorList>
    </citation>
    <scope>NUCLEOTIDE SEQUENCE [LARGE SCALE GENOMIC DNA]</scope>
    <source>
        <strain evidence="9 10">B29T1</strain>
    </source>
</reference>
<keyword evidence="2" id="KW-1003">Cell membrane</keyword>
<feature type="domain" description="Mce/MlaD" evidence="8">
    <location>
        <begin position="51"/>
        <end position="141"/>
    </location>
</feature>
<proteinExistence type="predicted"/>
<dbReference type="RefSeq" id="WP_165769706.1">
    <property type="nucleotide sequence ID" value="NZ_FYEH01000021.1"/>
</dbReference>
<evidence type="ECO:0000313" key="10">
    <source>
        <dbReference type="Proteomes" id="UP000197065"/>
    </source>
</evidence>
<protein>
    <submittedName>
        <fullName evidence="9">Paraquat-inducible protein B</fullName>
    </submittedName>
</protein>
<feature type="domain" description="Mce/MlaD" evidence="8">
    <location>
        <begin position="166"/>
        <end position="226"/>
    </location>
</feature>
<evidence type="ECO:0000313" key="9">
    <source>
        <dbReference type="EMBL" id="SNB79367.1"/>
    </source>
</evidence>
<dbReference type="Pfam" id="PF02470">
    <property type="entry name" value="MlaD"/>
    <property type="match status" value="3"/>
</dbReference>
<dbReference type="PANTHER" id="PTHR30462">
    <property type="entry name" value="INTERMEMBRANE TRANSPORT PROTEIN PQIB-RELATED"/>
    <property type="match status" value="1"/>
</dbReference>
<evidence type="ECO:0000256" key="6">
    <source>
        <dbReference type="ARBA" id="ARBA00023136"/>
    </source>
</evidence>
<dbReference type="InterPro" id="IPR003399">
    <property type="entry name" value="Mce/MlaD"/>
</dbReference>
<evidence type="ECO:0000256" key="2">
    <source>
        <dbReference type="ARBA" id="ARBA00022475"/>
    </source>
</evidence>
<name>A0A212S2N3_9PROT</name>
<evidence type="ECO:0000256" key="7">
    <source>
        <dbReference type="SAM" id="Phobius"/>
    </source>
</evidence>
<feature type="domain" description="Mce/MlaD" evidence="8">
    <location>
        <begin position="298"/>
        <end position="399"/>
    </location>
</feature>
<keyword evidence="5 7" id="KW-1133">Transmembrane helix</keyword>
<evidence type="ECO:0000259" key="8">
    <source>
        <dbReference type="Pfam" id="PF02470"/>
    </source>
</evidence>
<evidence type="ECO:0000256" key="5">
    <source>
        <dbReference type="ARBA" id="ARBA00022989"/>
    </source>
</evidence>
<dbReference type="InterPro" id="IPR051800">
    <property type="entry name" value="PqiA-PqiB_transport"/>
</dbReference>
<feature type="transmembrane region" description="Helical" evidence="7">
    <location>
        <begin position="28"/>
        <end position="47"/>
    </location>
</feature>
<evidence type="ECO:0000256" key="3">
    <source>
        <dbReference type="ARBA" id="ARBA00022519"/>
    </source>
</evidence>
<evidence type="ECO:0000256" key="1">
    <source>
        <dbReference type="ARBA" id="ARBA00004533"/>
    </source>
</evidence>
<keyword evidence="6 7" id="KW-0472">Membrane</keyword>
<comment type="subcellular location">
    <subcellularLocation>
        <location evidence="1">Cell inner membrane</location>
    </subcellularLocation>
</comment>
<evidence type="ECO:0000256" key="4">
    <source>
        <dbReference type="ARBA" id="ARBA00022692"/>
    </source>
</evidence>
<gene>
    <name evidence="9" type="ORF">SAMN07250955_1214</name>
</gene>